<dbReference type="InterPro" id="IPR010982">
    <property type="entry name" value="Lambda_DNA-bd_dom_sf"/>
</dbReference>
<dbReference type="GO" id="GO:0003677">
    <property type="term" value="F:DNA binding"/>
    <property type="evidence" value="ECO:0007669"/>
    <property type="project" value="UniProtKB-KW"/>
</dbReference>
<dbReference type="InterPro" id="IPR001387">
    <property type="entry name" value="Cro/C1-type_HTH"/>
</dbReference>
<reference evidence="5 6" key="1">
    <citation type="submission" date="2018-04" db="EMBL/GenBank/DDBJ databases">
        <title>Whole genome sequencing of Salmonella enterica.</title>
        <authorList>
            <person name="Bell R."/>
        </authorList>
    </citation>
    <scope>NUCLEOTIDE SEQUENCE [LARGE SCALE GENOMIC DNA]</scope>
    <source>
        <strain evidence="5 6">CFSAN058609</strain>
    </source>
</reference>
<dbReference type="PANTHER" id="PTHR36511">
    <property type="entry name" value="MERR FAMILY BACTERIAL REGULATORY PROTEIN"/>
    <property type="match status" value="1"/>
</dbReference>
<keyword evidence="3" id="KW-0804">Transcription</keyword>
<dbReference type="PROSITE" id="PS50943">
    <property type="entry name" value="HTH_CROC1"/>
    <property type="match status" value="1"/>
</dbReference>
<evidence type="ECO:0000256" key="2">
    <source>
        <dbReference type="ARBA" id="ARBA00023125"/>
    </source>
</evidence>
<evidence type="ECO:0000259" key="4">
    <source>
        <dbReference type="PROSITE" id="PS50943"/>
    </source>
</evidence>
<dbReference type="EMBL" id="QARP01000140">
    <property type="protein sequence ID" value="PUF19108.1"/>
    <property type="molecule type" value="Genomic_DNA"/>
</dbReference>
<feature type="non-terminal residue" evidence="5">
    <location>
        <position position="1"/>
    </location>
</feature>
<dbReference type="Proteomes" id="UP000251540">
    <property type="component" value="Unassembled WGS sequence"/>
</dbReference>
<name>A0A7Z1PXB7_SALET</name>
<protein>
    <submittedName>
        <fullName evidence="5">Transcriptional regulator</fullName>
    </submittedName>
</protein>
<organism evidence="5 6">
    <name type="scientific">Salmonella enterica I</name>
    <dbReference type="NCBI Taxonomy" id="59201"/>
    <lineage>
        <taxon>Bacteria</taxon>
        <taxon>Pseudomonadati</taxon>
        <taxon>Pseudomonadota</taxon>
        <taxon>Gammaproteobacteria</taxon>
        <taxon>Enterobacterales</taxon>
        <taxon>Enterobacteriaceae</taxon>
        <taxon>Salmonella</taxon>
    </lineage>
</organism>
<evidence type="ECO:0000313" key="6">
    <source>
        <dbReference type="Proteomes" id="UP000251540"/>
    </source>
</evidence>
<keyword evidence="2" id="KW-0238">DNA-binding</keyword>
<dbReference type="CDD" id="cd00093">
    <property type="entry name" value="HTH_XRE"/>
    <property type="match status" value="1"/>
</dbReference>
<proteinExistence type="predicted"/>
<gene>
    <name evidence="5" type="ORF">DAX92_29120</name>
</gene>
<dbReference type="SUPFAM" id="SSF47413">
    <property type="entry name" value="lambda repressor-like DNA-binding domains"/>
    <property type="match status" value="1"/>
</dbReference>
<comment type="caution">
    <text evidence="5">The sequence shown here is derived from an EMBL/GenBank/DDBJ whole genome shotgun (WGS) entry which is preliminary data.</text>
</comment>
<sequence length="81" mass="9091">GKKTLRTHKVSAKPVTMTPDEVKAVREKLKLSQAVFAQYLHTGVTTLQNWEQGLAKPNKQAILLMKMVERNPHTLNELAAL</sequence>
<dbReference type="RefSeq" id="WP_154714127.1">
    <property type="nucleotide sequence ID" value="NZ_QARP01000140.1"/>
</dbReference>
<dbReference type="Pfam" id="PF15731">
    <property type="entry name" value="MqsA_antitoxin"/>
    <property type="match status" value="1"/>
</dbReference>
<dbReference type="PANTHER" id="PTHR36511:SF3">
    <property type="entry name" value="ANTITOXIN HIGA-2"/>
    <property type="match status" value="1"/>
</dbReference>
<evidence type="ECO:0000256" key="3">
    <source>
        <dbReference type="ARBA" id="ARBA00023163"/>
    </source>
</evidence>
<feature type="domain" description="HTH cro/C1-type" evidence="4">
    <location>
        <begin position="22"/>
        <end position="58"/>
    </location>
</feature>
<dbReference type="Gene3D" id="1.10.260.40">
    <property type="entry name" value="lambda repressor-like DNA-binding domains"/>
    <property type="match status" value="1"/>
</dbReference>
<evidence type="ECO:0000313" key="5">
    <source>
        <dbReference type="EMBL" id="PUF19108.1"/>
    </source>
</evidence>
<keyword evidence="1" id="KW-0805">Transcription regulation</keyword>
<dbReference type="InterPro" id="IPR032758">
    <property type="entry name" value="MqsA/HigA-2"/>
</dbReference>
<evidence type="ECO:0000256" key="1">
    <source>
        <dbReference type="ARBA" id="ARBA00023015"/>
    </source>
</evidence>
<dbReference type="AlphaFoldDB" id="A0A7Z1PXB7"/>
<accession>A0A7Z1PXB7</accession>
<dbReference type="InterPro" id="IPR052359">
    <property type="entry name" value="HTH-type_reg/antitoxin"/>
</dbReference>